<dbReference type="EMBL" id="CAEZYK010000005">
    <property type="protein sequence ID" value="CAB4714094.1"/>
    <property type="molecule type" value="Genomic_DNA"/>
</dbReference>
<evidence type="ECO:0000256" key="2">
    <source>
        <dbReference type="SAM" id="MobiDB-lite"/>
    </source>
</evidence>
<accession>A0A6J7S290</accession>
<dbReference type="Pfam" id="PF08240">
    <property type="entry name" value="ADH_N"/>
    <property type="match status" value="1"/>
</dbReference>
<sequence length="415" mass="44579">MKALVYGVRPDKSTVPSRSSSEVEEHPLLGGLDHTPMSLDEVSDPEFLLPDWVVTRPLLVGICGSDSKQVFSDWGEVQLPDNPMKAFFSLPQVMGHEVVAEVVSLGPEAEGLDVGDRVVLNPWLSCGPRGVAKFCPACEIGDYSLCWNFGVGPIAPGIHTGTSRDATGGYAELMPAHDSMLFKVPDEIPDEMAVFADPFAVSLHAVTRNPPPPNGKAMVYGAGALGTCAIAILRSLWPDVEVLAVARFAAQADLARKLGATVIGHSPAVQVIEEAAAWSGGVLQASDGLPMAFPGQIDVVYDTVGKRETFEVGSRVAKARGTLVKAGVHGPTLWEDTPLYFKELKMVGSNAFGFEELGGVRKHGIDHYLDLVRDNRIDLTGMLTHRFPLEDWRSAFATIATQDTSGAIKVAFDYR</sequence>
<keyword evidence="1" id="KW-0560">Oxidoreductase</keyword>
<dbReference type="InterPro" id="IPR036291">
    <property type="entry name" value="NAD(P)-bd_dom_sf"/>
</dbReference>
<dbReference type="InterPro" id="IPR013154">
    <property type="entry name" value="ADH-like_N"/>
</dbReference>
<dbReference type="Gene3D" id="3.90.180.10">
    <property type="entry name" value="Medium-chain alcohol dehydrogenases, catalytic domain"/>
    <property type="match status" value="1"/>
</dbReference>
<dbReference type="InterPro" id="IPR011032">
    <property type="entry name" value="GroES-like_sf"/>
</dbReference>
<dbReference type="Pfam" id="PF00107">
    <property type="entry name" value="ADH_zinc_N"/>
    <property type="match status" value="1"/>
</dbReference>
<dbReference type="EMBL" id="CAFBMM010000029">
    <property type="protein sequence ID" value="CAB4905624.1"/>
    <property type="molecule type" value="Genomic_DNA"/>
</dbReference>
<dbReference type="InterPro" id="IPR050129">
    <property type="entry name" value="Zn_alcohol_dh"/>
</dbReference>
<evidence type="ECO:0000313" key="7">
    <source>
        <dbReference type="EMBL" id="CAB4982719.1"/>
    </source>
</evidence>
<feature type="region of interest" description="Disordered" evidence="2">
    <location>
        <begin position="1"/>
        <end position="34"/>
    </location>
</feature>
<dbReference type="EMBL" id="CAFBPQ010000129">
    <property type="protein sequence ID" value="CAB5034932.1"/>
    <property type="molecule type" value="Genomic_DNA"/>
</dbReference>
<feature type="domain" description="Alcohol dehydrogenase-like N-terminal" evidence="4">
    <location>
        <begin position="50"/>
        <end position="186"/>
    </location>
</feature>
<reference evidence="8" key="1">
    <citation type="submission" date="2020-05" db="EMBL/GenBank/DDBJ databases">
        <authorList>
            <person name="Chiriac C."/>
            <person name="Salcher M."/>
            <person name="Ghai R."/>
            <person name="Kavagutti S V."/>
        </authorList>
    </citation>
    <scope>NUCLEOTIDE SEQUENCE</scope>
</reference>
<proteinExistence type="predicted"/>
<dbReference type="Gene3D" id="3.40.50.720">
    <property type="entry name" value="NAD(P)-binding Rossmann-like Domain"/>
    <property type="match status" value="1"/>
</dbReference>
<evidence type="ECO:0000313" key="6">
    <source>
        <dbReference type="EMBL" id="CAB4905624.1"/>
    </source>
</evidence>
<dbReference type="SUPFAM" id="SSF50129">
    <property type="entry name" value="GroES-like"/>
    <property type="match status" value="1"/>
</dbReference>
<evidence type="ECO:0000313" key="5">
    <source>
        <dbReference type="EMBL" id="CAB4714094.1"/>
    </source>
</evidence>
<organism evidence="8">
    <name type="scientific">freshwater metagenome</name>
    <dbReference type="NCBI Taxonomy" id="449393"/>
    <lineage>
        <taxon>unclassified sequences</taxon>
        <taxon>metagenomes</taxon>
        <taxon>ecological metagenomes</taxon>
    </lineage>
</organism>
<name>A0A6J7S290_9ZZZZ</name>
<dbReference type="AlphaFoldDB" id="A0A6J7S290"/>
<dbReference type="InterPro" id="IPR013149">
    <property type="entry name" value="ADH-like_C"/>
</dbReference>
<protein>
    <submittedName>
        <fullName evidence="8">Unannotated protein</fullName>
    </submittedName>
</protein>
<evidence type="ECO:0000256" key="1">
    <source>
        <dbReference type="ARBA" id="ARBA00023002"/>
    </source>
</evidence>
<evidence type="ECO:0000259" key="3">
    <source>
        <dbReference type="Pfam" id="PF00107"/>
    </source>
</evidence>
<dbReference type="SUPFAM" id="SSF51735">
    <property type="entry name" value="NAD(P)-binding Rossmann-fold domains"/>
    <property type="match status" value="1"/>
</dbReference>
<dbReference type="GO" id="GO:0016491">
    <property type="term" value="F:oxidoreductase activity"/>
    <property type="evidence" value="ECO:0007669"/>
    <property type="project" value="UniProtKB-KW"/>
</dbReference>
<dbReference type="PANTHER" id="PTHR43401">
    <property type="entry name" value="L-THREONINE 3-DEHYDROGENASE"/>
    <property type="match status" value="1"/>
</dbReference>
<feature type="domain" description="Alcohol dehydrogenase-like C-terminal" evidence="3">
    <location>
        <begin position="224"/>
        <end position="356"/>
    </location>
</feature>
<evidence type="ECO:0000313" key="8">
    <source>
        <dbReference type="EMBL" id="CAB5034932.1"/>
    </source>
</evidence>
<dbReference type="EMBL" id="CAFBOF010000030">
    <property type="protein sequence ID" value="CAB4982719.1"/>
    <property type="molecule type" value="Genomic_DNA"/>
</dbReference>
<gene>
    <name evidence="5" type="ORF">UFOPK2683_00170</name>
    <name evidence="6" type="ORF">UFOPK3605_00740</name>
    <name evidence="7" type="ORF">UFOPK3897_01212</name>
    <name evidence="8" type="ORF">UFOPK4121_01789</name>
</gene>
<evidence type="ECO:0000259" key="4">
    <source>
        <dbReference type="Pfam" id="PF08240"/>
    </source>
</evidence>
<dbReference type="PANTHER" id="PTHR43401:SF2">
    <property type="entry name" value="L-THREONINE 3-DEHYDROGENASE"/>
    <property type="match status" value="1"/>
</dbReference>